<dbReference type="Gene3D" id="2.170.130.10">
    <property type="entry name" value="TonB-dependent receptor, plug domain"/>
    <property type="match status" value="1"/>
</dbReference>
<dbReference type="PROSITE" id="PS52016">
    <property type="entry name" value="TONB_DEPENDENT_REC_3"/>
    <property type="match status" value="1"/>
</dbReference>
<keyword evidence="2 10" id="KW-0813">Transport</keyword>
<evidence type="ECO:0000256" key="10">
    <source>
        <dbReference type="PROSITE-ProRule" id="PRU01360"/>
    </source>
</evidence>
<evidence type="ECO:0000313" key="15">
    <source>
        <dbReference type="EMBL" id="APY01439.1"/>
    </source>
</evidence>
<comment type="subcellular location">
    <subcellularLocation>
        <location evidence="1 10">Cell outer membrane</location>
        <topology evidence="1 10">Multi-pass membrane protein</topology>
    </subcellularLocation>
</comment>
<dbReference type="Gene3D" id="2.40.170.20">
    <property type="entry name" value="TonB-dependent receptor, beta-barrel domain"/>
    <property type="match status" value="1"/>
</dbReference>
<dbReference type="SUPFAM" id="SSF56935">
    <property type="entry name" value="Porins"/>
    <property type="match status" value="1"/>
</dbReference>
<keyword evidence="16" id="KW-1185">Reference proteome</keyword>
<evidence type="ECO:0000256" key="1">
    <source>
        <dbReference type="ARBA" id="ARBA00004571"/>
    </source>
</evidence>
<reference evidence="15 16" key="1">
    <citation type="submission" date="2017-01" db="EMBL/GenBank/DDBJ databases">
        <title>Complete genome of Lacinutrix venerupis DOK2-8 isolated from seawater in Dokdo.</title>
        <authorList>
            <person name="Chi W.-J."/>
            <person name="Kim J.H."/>
        </authorList>
    </citation>
    <scope>NUCLEOTIDE SEQUENCE [LARGE SCALE GENOMIC DNA]</scope>
    <source>
        <strain evidence="15 16">DOK2-8</strain>
    </source>
</reference>
<dbReference type="AlphaFoldDB" id="A0AAC9LNR9"/>
<keyword evidence="9 10" id="KW-0998">Cell outer membrane</keyword>
<feature type="domain" description="TonB-dependent receptor-like beta-barrel" evidence="13">
    <location>
        <begin position="349"/>
        <end position="782"/>
    </location>
</feature>
<dbReference type="GO" id="GO:0044718">
    <property type="term" value="P:siderophore transmembrane transport"/>
    <property type="evidence" value="ECO:0007669"/>
    <property type="project" value="TreeGrafter"/>
</dbReference>
<evidence type="ECO:0000256" key="6">
    <source>
        <dbReference type="ARBA" id="ARBA00023077"/>
    </source>
</evidence>
<dbReference type="KEGG" id="lvn:BWR22_01975"/>
<dbReference type="Pfam" id="PF07715">
    <property type="entry name" value="Plug"/>
    <property type="match status" value="1"/>
</dbReference>
<evidence type="ECO:0000256" key="11">
    <source>
        <dbReference type="RuleBase" id="RU003357"/>
    </source>
</evidence>
<dbReference type="EMBL" id="CP019352">
    <property type="protein sequence ID" value="APY01439.1"/>
    <property type="molecule type" value="Genomic_DNA"/>
</dbReference>
<keyword evidence="8 15" id="KW-0675">Receptor</keyword>
<feature type="signal peptide" evidence="12">
    <location>
        <begin position="1"/>
        <end position="26"/>
    </location>
</feature>
<protein>
    <submittedName>
        <fullName evidence="15">TonB-dependent receptor</fullName>
    </submittedName>
</protein>
<evidence type="ECO:0000259" key="13">
    <source>
        <dbReference type="Pfam" id="PF00593"/>
    </source>
</evidence>
<dbReference type="Proteomes" id="UP000187506">
    <property type="component" value="Chromosome"/>
</dbReference>
<dbReference type="InterPro" id="IPR037066">
    <property type="entry name" value="Plug_dom_sf"/>
</dbReference>
<evidence type="ECO:0000313" key="16">
    <source>
        <dbReference type="Proteomes" id="UP000187506"/>
    </source>
</evidence>
<comment type="similarity">
    <text evidence="10 11">Belongs to the TonB-dependent receptor family.</text>
</comment>
<sequence>MKYLIKNKKYTLISLFFLCLSLHTKAQDVLVLNNSTQEPIAGTAIYNKNKSKSVVTDFYGKANLNIFDTEENIYFKHISFKLYIIKKALIENNKVLLISKSQGLDEIVISASKFKENKREVPKKIASVSASEIAFENPQTSADLLKSTGQVYIQKSQLGGGSPMIRGFSTNRLLITVDGVRMNNAIFRGGNIQNVISIDPFSIQSTEVSLGAGNVIYGSDAIGGVMSFYTKTPKVSFTDSTFIKTNAVLRYATANQEKTAHLDINYGFKKWAFITNASYTDFGDLRMGNNGPEDYTRPEFVITNNNEDIIVENNNPNIQKTSGYNQFNIMQKARYEAKNNLSFDLGLFYTATSNTPRYDRLIRYRGENLRSAEWYYGPQKWFMSNLNVTKLSSKANLYDKIKATVAYQNFQESRIDRDFQSEFKNIREEAVDAISFNLDLEKKITNKTELFYGIEYVHNTINSVGSQENIITNISEPTVTRYPNGSTWQSAAVYTSLKYKPNTTLVFQTGLRYNNVTSKADFTENNTYLNLPFTTANNNSSALTGTAGISWNPNDLLQWKLNFSSAFRAPNIDDIGKVFDSEPGSVVVPNNNLNPEYAYGGELGLALNFNNTFILDTATYYTYLDNALVRRDGELNGENEIFYDGELSNVQSIQNASKSWIYGFEVGAKINFSEKLKLTSQYNIIGGTEETDGIEVPVRHVSPSFGNTHFVWQNKTLKADIFLNYNDQLSFNQIAPSEQEKDYLYALDKNGNPYSPSWYTLNFRTQYQLNKETSITASLENITDQRYRPYSSGISAAGRNLIVALKYTL</sequence>
<evidence type="ECO:0000256" key="9">
    <source>
        <dbReference type="ARBA" id="ARBA00023237"/>
    </source>
</evidence>
<dbReference type="PANTHER" id="PTHR30069:SF29">
    <property type="entry name" value="HEMOGLOBIN AND HEMOGLOBIN-HAPTOGLOBIN-BINDING PROTEIN 1-RELATED"/>
    <property type="match status" value="1"/>
</dbReference>
<accession>A0AAC9LNR9</accession>
<evidence type="ECO:0000256" key="7">
    <source>
        <dbReference type="ARBA" id="ARBA00023136"/>
    </source>
</evidence>
<dbReference type="InterPro" id="IPR039426">
    <property type="entry name" value="TonB-dep_rcpt-like"/>
</dbReference>
<dbReference type="InterPro" id="IPR000531">
    <property type="entry name" value="Beta-barrel_TonB"/>
</dbReference>
<evidence type="ECO:0000256" key="2">
    <source>
        <dbReference type="ARBA" id="ARBA00022448"/>
    </source>
</evidence>
<keyword evidence="3 10" id="KW-1134">Transmembrane beta strand</keyword>
<name>A0AAC9LNR9_9FLAO</name>
<organism evidence="15 16">
    <name type="scientific">Lacinutrix venerupis</name>
    <dbReference type="NCBI Taxonomy" id="1486034"/>
    <lineage>
        <taxon>Bacteria</taxon>
        <taxon>Pseudomonadati</taxon>
        <taxon>Bacteroidota</taxon>
        <taxon>Flavobacteriia</taxon>
        <taxon>Flavobacteriales</taxon>
        <taxon>Flavobacteriaceae</taxon>
        <taxon>Lacinutrix</taxon>
    </lineage>
</organism>
<dbReference type="PANTHER" id="PTHR30069">
    <property type="entry name" value="TONB-DEPENDENT OUTER MEMBRANE RECEPTOR"/>
    <property type="match status" value="1"/>
</dbReference>
<keyword evidence="6 11" id="KW-0798">TonB box</keyword>
<keyword evidence="5 12" id="KW-0732">Signal</keyword>
<dbReference type="InterPro" id="IPR036942">
    <property type="entry name" value="Beta-barrel_TonB_sf"/>
</dbReference>
<feature type="domain" description="TonB-dependent receptor plug" evidence="14">
    <location>
        <begin position="118"/>
        <end position="225"/>
    </location>
</feature>
<feature type="chain" id="PRO_5041985488" evidence="12">
    <location>
        <begin position="27"/>
        <end position="809"/>
    </location>
</feature>
<dbReference type="InterPro" id="IPR012910">
    <property type="entry name" value="Plug_dom"/>
</dbReference>
<evidence type="ECO:0000256" key="8">
    <source>
        <dbReference type="ARBA" id="ARBA00023170"/>
    </source>
</evidence>
<keyword evidence="4 10" id="KW-0812">Transmembrane</keyword>
<gene>
    <name evidence="15" type="ORF">BWR22_01975</name>
</gene>
<evidence type="ECO:0000256" key="3">
    <source>
        <dbReference type="ARBA" id="ARBA00022452"/>
    </source>
</evidence>
<evidence type="ECO:0000256" key="4">
    <source>
        <dbReference type="ARBA" id="ARBA00022692"/>
    </source>
</evidence>
<dbReference type="GO" id="GO:0009279">
    <property type="term" value="C:cell outer membrane"/>
    <property type="evidence" value="ECO:0007669"/>
    <property type="project" value="UniProtKB-SubCell"/>
</dbReference>
<evidence type="ECO:0000259" key="14">
    <source>
        <dbReference type="Pfam" id="PF07715"/>
    </source>
</evidence>
<proteinExistence type="inferred from homology"/>
<dbReference type="Pfam" id="PF00593">
    <property type="entry name" value="TonB_dep_Rec_b-barrel"/>
    <property type="match status" value="1"/>
</dbReference>
<dbReference type="GO" id="GO:0015344">
    <property type="term" value="F:siderophore uptake transmembrane transporter activity"/>
    <property type="evidence" value="ECO:0007669"/>
    <property type="project" value="TreeGrafter"/>
</dbReference>
<dbReference type="RefSeq" id="WP_076734341.1">
    <property type="nucleotide sequence ID" value="NZ_CP019352.1"/>
</dbReference>
<keyword evidence="7 10" id="KW-0472">Membrane</keyword>
<evidence type="ECO:0000256" key="12">
    <source>
        <dbReference type="SAM" id="SignalP"/>
    </source>
</evidence>
<evidence type="ECO:0000256" key="5">
    <source>
        <dbReference type="ARBA" id="ARBA00022729"/>
    </source>
</evidence>